<dbReference type="InterPro" id="IPR009057">
    <property type="entry name" value="Homeodomain-like_sf"/>
</dbReference>
<dbReference type="PRINTS" id="PR00455">
    <property type="entry name" value="HTHTETR"/>
</dbReference>
<dbReference type="RefSeq" id="WP_184678045.1">
    <property type="nucleotide sequence ID" value="NZ_JACHGY010000001.1"/>
</dbReference>
<evidence type="ECO:0000313" key="6">
    <source>
        <dbReference type="EMBL" id="MBB6430537.1"/>
    </source>
</evidence>
<sequence>MREKVLDAAEQMVQERGLSAVSFQQLADAVGLSKPSVFHHFPNKQALAKALVDRCQSKYGVEYGRVIDADLPAPDKLWGIVDIFEQGLRDDRLCLLGSLSQSLSSLNEAVSEDLRLSVSRSIERYATVFEQGVEEGTLRIHASPADTAAAFLALLEGLQVLARAKRDHAMFRNAAGAFVQAMLV</sequence>
<evidence type="ECO:0000256" key="4">
    <source>
        <dbReference type="PROSITE-ProRule" id="PRU00335"/>
    </source>
</evidence>
<dbReference type="AlphaFoldDB" id="A0A7X0H7L7"/>
<accession>A0A7X0H7L7</accession>
<keyword evidence="1" id="KW-0805">Transcription regulation</keyword>
<dbReference type="Pfam" id="PF00440">
    <property type="entry name" value="TetR_N"/>
    <property type="match status" value="1"/>
</dbReference>
<comment type="caution">
    <text evidence="6">The sequence shown here is derived from an EMBL/GenBank/DDBJ whole genome shotgun (WGS) entry which is preliminary data.</text>
</comment>
<feature type="DNA-binding region" description="H-T-H motif" evidence="4">
    <location>
        <begin position="22"/>
        <end position="41"/>
    </location>
</feature>
<proteinExistence type="predicted"/>
<evidence type="ECO:0000256" key="3">
    <source>
        <dbReference type="ARBA" id="ARBA00023163"/>
    </source>
</evidence>
<name>A0A7X0H7L7_9BACT</name>
<evidence type="ECO:0000259" key="5">
    <source>
        <dbReference type="PROSITE" id="PS50977"/>
    </source>
</evidence>
<feature type="domain" description="HTH tetR-type" evidence="5">
    <location>
        <begin position="1"/>
        <end position="59"/>
    </location>
</feature>
<dbReference type="PROSITE" id="PS50977">
    <property type="entry name" value="HTH_TETR_2"/>
    <property type="match status" value="1"/>
</dbReference>
<dbReference type="InterPro" id="IPR001647">
    <property type="entry name" value="HTH_TetR"/>
</dbReference>
<gene>
    <name evidence="6" type="ORF">HNQ40_002343</name>
</gene>
<dbReference type="EMBL" id="JACHGY010000001">
    <property type="protein sequence ID" value="MBB6430537.1"/>
    <property type="molecule type" value="Genomic_DNA"/>
</dbReference>
<dbReference type="InterPro" id="IPR036271">
    <property type="entry name" value="Tet_transcr_reg_TetR-rel_C_sf"/>
</dbReference>
<keyword evidence="7" id="KW-1185">Reference proteome</keyword>
<reference evidence="6 7" key="1">
    <citation type="submission" date="2020-08" db="EMBL/GenBank/DDBJ databases">
        <title>Genomic Encyclopedia of Type Strains, Phase IV (KMG-IV): sequencing the most valuable type-strain genomes for metagenomic binning, comparative biology and taxonomic classification.</title>
        <authorList>
            <person name="Goeker M."/>
        </authorList>
    </citation>
    <scope>NUCLEOTIDE SEQUENCE [LARGE SCALE GENOMIC DNA]</scope>
    <source>
        <strain evidence="6 7">DSM 103725</strain>
    </source>
</reference>
<organism evidence="6 7">
    <name type="scientific">Algisphaera agarilytica</name>
    <dbReference type="NCBI Taxonomy" id="1385975"/>
    <lineage>
        <taxon>Bacteria</taxon>
        <taxon>Pseudomonadati</taxon>
        <taxon>Planctomycetota</taxon>
        <taxon>Phycisphaerae</taxon>
        <taxon>Phycisphaerales</taxon>
        <taxon>Phycisphaeraceae</taxon>
        <taxon>Algisphaera</taxon>
    </lineage>
</organism>
<dbReference type="Pfam" id="PF16925">
    <property type="entry name" value="TetR_C_13"/>
    <property type="match status" value="1"/>
</dbReference>
<dbReference type="SUPFAM" id="SSF48498">
    <property type="entry name" value="Tetracyclin repressor-like, C-terminal domain"/>
    <property type="match status" value="1"/>
</dbReference>
<evidence type="ECO:0000256" key="1">
    <source>
        <dbReference type="ARBA" id="ARBA00023015"/>
    </source>
</evidence>
<keyword evidence="3" id="KW-0804">Transcription</keyword>
<dbReference type="SUPFAM" id="SSF46689">
    <property type="entry name" value="Homeodomain-like"/>
    <property type="match status" value="1"/>
</dbReference>
<dbReference type="GO" id="GO:0003677">
    <property type="term" value="F:DNA binding"/>
    <property type="evidence" value="ECO:0007669"/>
    <property type="project" value="UniProtKB-UniRule"/>
</dbReference>
<dbReference type="PANTHER" id="PTHR47506">
    <property type="entry name" value="TRANSCRIPTIONAL REGULATORY PROTEIN"/>
    <property type="match status" value="1"/>
</dbReference>
<dbReference type="Proteomes" id="UP000541810">
    <property type="component" value="Unassembled WGS sequence"/>
</dbReference>
<keyword evidence="2 4" id="KW-0238">DNA-binding</keyword>
<evidence type="ECO:0000256" key="2">
    <source>
        <dbReference type="ARBA" id="ARBA00023125"/>
    </source>
</evidence>
<dbReference type="Gene3D" id="1.10.357.10">
    <property type="entry name" value="Tetracycline Repressor, domain 2"/>
    <property type="match status" value="1"/>
</dbReference>
<protein>
    <submittedName>
        <fullName evidence="6">TetR/AcrR family transcriptional repressor of nem operon</fullName>
    </submittedName>
</protein>
<dbReference type="InterPro" id="IPR011075">
    <property type="entry name" value="TetR_C"/>
</dbReference>
<evidence type="ECO:0000313" key="7">
    <source>
        <dbReference type="Proteomes" id="UP000541810"/>
    </source>
</evidence>
<dbReference type="PANTHER" id="PTHR47506:SF1">
    <property type="entry name" value="HTH-TYPE TRANSCRIPTIONAL REGULATOR YJDC"/>
    <property type="match status" value="1"/>
</dbReference>